<feature type="compositionally biased region" description="Pro residues" evidence="1">
    <location>
        <begin position="189"/>
        <end position="206"/>
    </location>
</feature>
<comment type="caution">
    <text evidence="3">The sequence shown here is derived from an EMBL/GenBank/DDBJ whole genome shotgun (WGS) entry which is preliminary data.</text>
</comment>
<keyword evidence="2" id="KW-0472">Membrane</keyword>
<feature type="transmembrane region" description="Helical" evidence="2">
    <location>
        <begin position="40"/>
        <end position="64"/>
    </location>
</feature>
<keyword evidence="2" id="KW-0812">Transmembrane</keyword>
<evidence type="ECO:0000313" key="4">
    <source>
        <dbReference type="Proteomes" id="UP001055111"/>
    </source>
</evidence>
<dbReference type="Proteomes" id="UP001055111">
    <property type="component" value="Unassembled WGS sequence"/>
</dbReference>
<dbReference type="EMBL" id="BPUS01000002">
    <property type="protein sequence ID" value="GJH24384.1"/>
    <property type="molecule type" value="Genomic_DNA"/>
</dbReference>
<evidence type="ECO:0000313" key="3">
    <source>
        <dbReference type="EMBL" id="GJH24384.1"/>
    </source>
</evidence>
<keyword evidence="2" id="KW-1133">Transmembrane helix</keyword>
<sequence length="206" mass="20731">MFRRVAPGSGYAAAVELMPFLRPETDNEANSQDSMNYSRLALLLAAIGLSACTVMPTGPSVMALPGSTKTFDQFRADDSSCRQFALNQVGGVDANQAATNSAVGSAVVGTAIGAAAGAAFGGGSGAAIGAGAGLLTGSAFGVGASQASGYNVQQRYDYAYLQCMYAAGDKVPVRGATRTVQPSGAYSTTPPPPPPPPGWQPPPGTY</sequence>
<gene>
    <name evidence="3" type="ORF">CBA19CS42_07730</name>
</gene>
<proteinExistence type="predicted"/>
<evidence type="ECO:0008006" key="5">
    <source>
        <dbReference type="Google" id="ProtNLM"/>
    </source>
</evidence>
<feature type="compositionally biased region" description="Polar residues" evidence="1">
    <location>
        <begin position="178"/>
        <end position="188"/>
    </location>
</feature>
<protein>
    <recommendedName>
        <fullName evidence="5">Glycine-zipper-containing OmpA-like membrane domain-containing protein</fullName>
    </recommendedName>
</protein>
<name>A0AA37I8X0_9BURK</name>
<organism evidence="3 4">
    <name type="scientific">Caballeronia novacaledonica</name>
    <dbReference type="NCBI Taxonomy" id="1544861"/>
    <lineage>
        <taxon>Bacteria</taxon>
        <taxon>Pseudomonadati</taxon>
        <taxon>Pseudomonadota</taxon>
        <taxon>Betaproteobacteria</taxon>
        <taxon>Burkholderiales</taxon>
        <taxon>Burkholderiaceae</taxon>
        <taxon>Caballeronia</taxon>
    </lineage>
</organism>
<reference evidence="3" key="1">
    <citation type="submission" date="2022-09" db="EMBL/GenBank/DDBJ databases">
        <title>Isolation and characterization of 3-chlorobenzoate degrading bacteria from soils in Shizuoka.</title>
        <authorList>
            <person name="Ifat A."/>
            <person name="Ogawa N."/>
            <person name="Kimbara K."/>
            <person name="Moriuchi R."/>
            <person name="Dohra H."/>
            <person name="Shintani M."/>
        </authorList>
    </citation>
    <scope>NUCLEOTIDE SEQUENCE</scope>
    <source>
        <strain evidence="3">19CS4-2</strain>
    </source>
</reference>
<evidence type="ECO:0000256" key="2">
    <source>
        <dbReference type="SAM" id="Phobius"/>
    </source>
</evidence>
<accession>A0AA37I8X0</accession>
<dbReference type="AlphaFoldDB" id="A0AA37I8X0"/>
<evidence type="ECO:0000256" key="1">
    <source>
        <dbReference type="SAM" id="MobiDB-lite"/>
    </source>
</evidence>
<feature type="region of interest" description="Disordered" evidence="1">
    <location>
        <begin position="176"/>
        <end position="206"/>
    </location>
</feature>